<evidence type="ECO:0000313" key="1">
    <source>
        <dbReference type="EMBL" id="GIL98803.1"/>
    </source>
</evidence>
<comment type="caution">
    <text evidence="1">The sequence shown here is derived from an EMBL/GenBank/DDBJ whole genome shotgun (WGS) entry which is preliminary data.</text>
</comment>
<dbReference type="EMBL" id="BNCQ01000006">
    <property type="protein sequence ID" value="GIL98803.1"/>
    <property type="molecule type" value="Genomic_DNA"/>
</dbReference>
<reference evidence="1" key="1">
    <citation type="journal article" date="2021" name="Proc. Natl. Acad. Sci. U.S.A.">
        <title>Three genomes in the algal genus Volvox reveal the fate of a haploid sex-determining region after a transition to homothallism.</title>
        <authorList>
            <person name="Yamamoto K."/>
            <person name="Hamaji T."/>
            <person name="Kawai-Toyooka H."/>
            <person name="Matsuzaki R."/>
            <person name="Takahashi F."/>
            <person name="Nishimura Y."/>
            <person name="Kawachi M."/>
            <person name="Noguchi H."/>
            <person name="Minakuchi Y."/>
            <person name="Umen J.G."/>
            <person name="Toyoda A."/>
            <person name="Nozaki H."/>
        </authorList>
    </citation>
    <scope>NUCLEOTIDE SEQUENCE</scope>
    <source>
        <strain evidence="1">NIES-3785</strain>
    </source>
</reference>
<evidence type="ECO:0000313" key="2">
    <source>
        <dbReference type="Proteomes" id="UP000722791"/>
    </source>
</evidence>
<protein>
    <submittedName>
        <fullName evidence="1">Uncharacterized protein</fullName>
    </submittedName>
</protein>
<dbReference type="Proteomes" id="UP000722791">
    <property type="component" value="Unassembled WGS sequence"/>
</dbReference>
<proteinExistence type="predicted"/>
<name>A0A8J4G275_9CHLO</name>
<gene>
    <name evidence="1" type="ORF">Vretimale_4001</name>
</gene>
<accession>A0A8J4G275</accession>
<feature type="non-terminal residue" evidence="1">
    <location>
        <position position="1"/>
    </location>
</feature>
<dbReference type="AlphaFoldDB" id="A0A8J4G275"/>
<sequence>GGFPAAKSQGHYLRGVGQDPRDFVQLQVLEVPWLEVAGIRFEQIRCMCAAVGGLDISIYSHGILCGDLLARLEWAIDYTHKRIGFRRGAFAPAPAPAPAPRQGR</sequence>
<organism evidence="1 2">
    <name type="scientific">Volvox reticuliferus</name>
    <dbReference type="NCBI Taxonomy" id="1737510"/>
    <lineage>
        <taxon>Eukaryota</taxon>
        <taxon>Viridiplantae</taxon>
        <taxon>Chlorophyta</taxon>
        <taxon>core chlorophytes</taxon>
        <taxon>Chlorophyceae</taxon>
        <taxon>CS clade</taxon>
        <taxon>Chlamydomonadales</taxon>
        <taxon>Volvocaceae</taxon>
        <taxon>Volvox</taxon>
    </lineage>
</organism>